<accession>A0A391P4V5</accession>
<gene>
    <name evidence="1" type="ORF">KIPB_015968</name>
</gene>
<dbReference type="Proteomes" id="UP000265618">
    <property type="component" value="Unassembled WGS sequence"/>
</dbReference>
<keyword evidence="2" id="KW-1185">Reference proteome</keyword>
<evidence type="ECO:0000313" key="1">
    <source>
        <dbReference type="EMBL" id="GCA64999.1"/>
    </source>
</evidence>
<evidence type="ECO:0000313" key="2">
    <source>
        <dbReference type="Proteomes" id="UP000265618"/>
    </source>
</evidence>
<reference evidence="1 2" key="1">
    <citation type="journal article" date="2018" name="PLoS ONE">
        <title>The draft genome of Kipferlia bialata reveals reductive genome evolution in fornicate parasites.</title>
        <authorList>
            <person name="Tanifuji G."/>
            <person name="Takabayashi S."/>
            <person name="Kume K."/>
            <person name="Takagi M."/>
            <person name="Nakayama T."/>
            <person name="Kamikawa R."/>
            <person name="Inagaki Y."/>
            <person name="Hashimoto T."/>
        </authorList>
    </citation>
    <scope>NUCLEOTIDE SEQUENCE [LARGE SCALE GENOMIC DNA]</scope>
    <source>
        <strain evidence="1">NY0173</strain>
    </source>
</reference>
<dbReference type="EMBL" id="BDIP01009355">
    <property type="protein sequence ID" value="GCA64999.1"/>
    <property type="molecule type" value="Genomic_DNA"/>
</dbReference>
<feature type="non-terminal residue" evidence="1">
    <location>
        <position position="56"/>
    </location>
</feature>
<sequence length="56" mass="6225">VPAGALKAMRRFRETHLAEISAAKESGLDMEEGDDWRVQFAGLLLSYQALQTVPHI</sequence>
<comment type="caution">
    <text evidence="1">The sequence shown here is derived from an EMBL/GenBank/DDBJ whole genome shotgun (WGS) entry which is preliminary data.</text>
</comment>
<protein>
    <submittedName>
        <fullName evidence="1">Uncharacterized protein</fullName>
    </submittedName>
</protein>
<dbReference type="AlphaFoldDB" id="A0A391P4V5"/>
<feature type="non-terminal residue" evidence="1">
    <location>
        <position position="1"/>
    </location>
</feature>
<organism evidence="1 2">
    <name type="scientific">Kipferlia bialata</name>
    <dbReference type="NCBI Taxonomy" id="797122"/>
    <lineage>
        <taxon>Eukaryota</taxon>
        <taxon>Metamonada</taxon>
        <taxon>Carpediemonas-like organisms</taxon>
        <taxon>Kipferlia</taxon>
    </lineage>
</organism>
<name>A0A391P4V5_9EUKA</name>
<proteinExistence type="predicted"/>